<name>A0AAV2LKN8_KNICA</name>
<reference evidence="1 2" key="1">
    <citation type="submission" date="2024-04" db="EMBL/GenBank/DDBJ databases">
        <authorList>
            <person name="Waldvogel A.-M."/>
            <person name="Schoenle A."/>
        </authorList>
    </citation>
    <scope>NUCLEOTIDE SEQUENCE [LARGE SCALE GENOMIC DNA]</scope>
</reference>
<protein>
    <submittedName>
        <fullName evidence="1">Uncharacterized protein</fullName>
    </submittedName>
</protein>
<dbReference type="AlphaFoldDB" id="A0AAV2LKN8"/>
<gene>
    <name evidence="1" type="ORF">KC01_LOCUS29146</name>
</gene>
<evidence type="ECO:0000313" key="1">
    <source>
        <dbReference type="EMBL" id="CAL1601121.1"/>
    </source>
</evidence>
<accession>A0AAV2LKN8</accession>
<sequence>MFRTVAPHVNTSLLTDAYIERTQRKERERKGPYSHAVTLRTCVAWQDSVERDRPGGEEEEEEEERGLLVFSVPPRVASAHTQQIHVWHGPASSWEKVEM</sequence>
<keyword evidence="2" id="KW-1185">Reference proteome</keyword>
<dbReference type="Proteomes" id="UP001497482">
    <property type="component" value="Chromosome 3"/>
</dbReference>
<proteinExistence type="predicted"/>
<evidence type="ECO:0000313" key="2">
    <source>
        <dbReference type="Proteomes" id="UP001497482"/>
    </source>
</evidence>
<dbReference type="EMBL" id="OZ035825">
    <property type="protein sequence ID" value="CAL1601121.1"/>
    <property type="molecule type" value="Genomic_DNA"/>
</dbReference>
<organism evidence="1 2">
    <name type="scientific">Knipowitschia caucasica</name>
    <name type="common">Caucasian dwarf goby</name>
    <name type="synonym">Pomatoschistus caucasicus</name>
    <dbReference type="NCBI Taxonomy" id="637954"/>
    <lineage>
        <taxon>Eukaryota</taxon>
        <taxon>Metazoa</taxon>
        <taxon>Chordata</taxon>
        <taxon>Craniata</taxon>
        <taxon>Vertebrata</taxon>
        <taxon>Euteleostomi</taxon>
        <taxon>Actinopterygii</taxon>
        <taxon>Neopterygii</taxon>
        <taxon>Teleostei</taxon>
        <taxon>Neoteleostei</taxon>
        <taxon>Acanthomorphata</taxon>
        <taxon>Gobiaria</taxon>
        <taxon>Gobiiformes</taxon>
        <taxon>Gobioidei</taxon>
        <taxon>Gobiidae</taxon>
        <taxon>Gobiinae</taxon>
        <taxon>Knipowitschia</taxon>
    </lineage>
</organism>